<dbReference type="SMART" id="SM00465">
    <property type="entry name" value="GIYc"/>
    <property type="match status" value="1"/>
</dbReference>
<accession>A0A936ZTL3</accession>
<dbReference type="RefSeq" id="WP_201915870.1">
    <property type="nucleotide sequence ID" value="NZ_BAABAX010000001.1"/>
</dbReference>
<dbReference type="InterPro" id="IPR035901">
    <property type="entry name" value="GIY-YIG_endonuc_sf"/>
</dbReference>
<name>A0A936ZTL3_9FLAO</name>
<comment type="similarity">
    <text evidence="1">Belongs to the UPF0213 family.</text>
</comment>
<organism evidence="3 4">
    <name type="scientific">Aquimarina mytili</name>
    <dbReference type="NCBI Taxonomy" id="874423"/>
    <lineage>
        <taxon>Bacteria</taxon>
        <taxon>Pseudomonadati</taxon>
        <taxon>Bacteroidota</taxon>
        <taxon>Flavobacteriia</taxon>
        <taxon>Flavobacteriales</taxon>
        <taxon>Flavobacteriaceae</taxon>
        <taxon>Aquimarina</taxon>
    </lineage>
</organism>
<gene>
    <name evidence="3" type="ORF">JJQ60_00040</name>
</gene>
<protein>
    <submittedName>
        <fullName evidence="3">GIY-YIG nuclease family protein</fullName>
    </submittedName>
</protein>
<dbReference type="Pfam" id="PF01541">
    <property type="entry name" value="GIY-YIG"/>
    <property type="match status" value="1"/>
</dbReference>
<reference evidence="3" key="1">
    <citation type="submission" date="2021-01" db="EMBL/GenBank/DDBJ databases">
        <authorList>
            <person name="Zhong Y.L."/>
        </authorList>
    </citation>
    <scope>NUCLEOTIDE SEQUENCE</scope>
    <source>
        <strain evidence="3">KCTC 23302</strain>
    </source>
</reference>
<dbReference type="AlphaFoldDB" id="A0A936ZTL3"/>
<dbReference type="Proteomes" id="UP000651057">
    <property type="component" value="Unassembled WGS sequence"/>
</dbReference>
<evidence type="ECO:0000313" key="4">
    <source>
        <dbReference type="Proteomes" id="UP000651057"/>
    </source>
</evidence>
<dbReference type="Gene3D" id="3.40.1440.10">
    <property type="entry name" value="GIY-YIG endonuclease"/>
    <property type="match status" value="1"/>
</dbReference>
<evidence type="ECO:0000256" key="1">
    <source>
        <dbReference type="ARBA" id="ARBA00007435"/>
    </source>
</evidence>
<evidence type="ECO:0000259" key="2">
    <source>
        <dbReference type="PROSITE" id="PS50164"/>
    </source>
</evidence>
<comment type="caution">
    <text evidence="3">The sequence shown here is derived from an EMBL/GenBank/DDBJ whole genome shotgun (WGS) entry which is preliminary data.</text>
</comment>
<dbReference type="PANTHER" id="PTHR34477:SF1">
    <property type="entry name" value="UPF0213 PROTEIN YHBQ"/>
    <property type="match status" value="1"/>
</dbReference>
<keyword evidence="4" id="KW-1185">Reference proteome</keyword>
<dbReference type="InterPro" id="IPR050190">
    <property type="entry name" value="UPF0213_domain"/>
</dbReference>
<proteinExistence type="inferred from homology"/>
<dbReference type="SUPFAM" id="SSF82771">
    <property type="entry name" value="GIY-YIG endonuclease"/>
    <property type="match status" value="1"/>
</dbReference>
<dbReference type="PANTHER" id="PTHR34477">
    <property type="entry name" value="UPF0213 PROTEIN YHBQ"/>
    <property type="match status" value="1"/>
</dbReference>
<dbReference type="EMBL" id="JAERQJ010000001">
    <property type="protein sequence ID" value="MBL0681891.1"/>
    <property type="molecule type" value="Genomic_DNA"/>
</dbReference>
<evidence type="ECO:0000313" key="3">
    <source>
        <dbReference type="EMBL" id="MBL0681891.1"/>
    </source>
</evidence>
<dbReference type="PROSITE" id="PS50164">
    <property type="entry name" value="GIY_YIG"/>
    <property type="match status" value="1"/>
</dbReference>
<feature type="domain" description="GIY-YIG" evidence="2">
    <location>
        <begin position="2"/>
        <end position="78"/>
    </location>
</feature>
<dbReference type="CDD" id="cd10456">
    <property type="entry name" value="GIY-YIG_UPF0213"/>
    <property type="match status" value="1"/>
</dbReference>
<dbReference type="InterPro" id="IPR000305">
    <property type="entry name" value="GIY-YIG_endonuc"/>
</dbReference>
<sequence>MKYYYTYIVECSDGSFYTGMTNDLERRIDEHNNGNKIDSYTYDRRPVVLKWFEVFTNPSEAIRIEKQIKGWSRRKKIALIEENWDKLIEYSKNYTQFNNKI</sequence>